<name>A0A0M3I3M6_ASCLU</name>
<evidence type="ECO:0000256" key="1">
    <source>
        <dbReference type="SAM" id="Phobius"/>
    </source>
</evidence>
<keyword evidence="1" id="KW-1133">Transmembrane helix</keyword>
<protein>
    <submittedName>
        <fullName evidence="3">G protein-coupled receptor</fullName>
    </submittedName>
</protein>
<evidence type="ECO:0000313" key="3">
    <source>
        <dbReference type="WBParaSite" id="ALUE_0001127201-mRNA-1"/>
    </source>
</evidence>
<keyword evidence="1" id="KW-0472">Membrane</keyword>
<keyword evidence="2" id="KW-1185">Reference proteome</keyword>
<dbReference type="Proteomes" id="UP000036681">
    <property type="component" value="Unplaced"/>
</dbReference>
<keyword evidence="1" id="KW-0812">Transmembrane</keyword>
<sequence>MASDNGIHTIKGAYCHEDMRVSYLSARDMKLKCMSTQQLAFLAVATISFHLALRFVWRRKCLELSQHYFIFVVLLLNFFSQLTCHCFLSIVLMLSNIGISFDNAPTKIYLSYLRPRFVMFLYSSLSYVAF</sequence>
<dbReference type="AlphaFoldDB" id="A0A0M3I3M6"/>
<evidence type="ECO:0000313" key="2">
    <source>
        <dbReference type="Proteomes" id="UP000036681"/>
    </source>
</evidence>
<feature type="transmembrane region" description="Helical" evidence="1">
    <location>
        <begin position="69"/>
        <end position="92"/>
    </location>
</feature>
<accession>A0A0M3I3M6</accession>
<reference evidence="3" key="1">
    <citation type="submission" date="2017-02" db="UniProtKB">
        <authorList>
            <consortium name="WormBaseParasite"/>
        </authorList>
    </citation>
    <scope>IDENTIFICATION</scope>
</reference>
<proteinExistence type="predicted"/>
<organism evidence="2 3">
    <name type="scientific">Ascaris lumbricoides</name>
    <name type="common">Giant roundworm</name>
    <dbReference type="NCBI Taxonomy" id="6252"/>
    <lineage>
        <taxon>Eukaryota</taxon>
        <taxon>Metazoa</taxon>
        <taxon>Ecdysozoa</taxon>
        <taxon>Nematoda</taxon>
        <taxon>Chromadorea</taxon>
        <taxon>Rhabditida</taxon>
        <taxon>Spirurina</taxon>
        <taxon>Ascaridomorpha</taxon>
        <taxon>Ascaridoidea</taxon>
        <taxon>Ascarididae</taxon>
        <taxon>Ascaris</taxon>
    </lineage>
</organism>
<feature type="transmembrane region" description="Helical" evidence="1">
    <location>
        <begin position="39"/>
        <end position="57"/>
    </location>
</feature>
<dbReference type="WBParaSite" id="ALUE_0001127201-mRNA-1">
    <property type="protein sequence ID" value="ALUE_0001127201-mRNA-1"/>
    <property type="gene ID" value="ALUE_0001127201"/>
</dbReference>